<dbReference type="EMBL" id="QRNB01000007">
    <property type="protein sequence ID" value="RHK12269.1"/>
    <property type="molecule type" value="Genomic_DNA"/>
</dbReference>
<organism evidence="3 4">
    <name type="scientific">Segatella copri</name>
    <dbReference type="NCBI Taxonomy" id="165179"/>
    <lineage>
        <taxon>Bacteria</taxon>
        <taxon>Pseudomonadati</taxon>
        <taxon>Bacteroidota</taxon>
        <taxon>Bacteroidia</taxon>
        <taxon>Bacteroidales</taxon>
        <taxon>Prevotellaceae</taxon>
        <taxon>Segatella</taxon>
    </lineage>
</organism>
<keyword evidence="1" id="KW-1133">Transmembrane helix</keyword>
<reference evidence="4 5" key="1">
    <citation type="submission" date="2018-08" db="EMBL/GenBank/DDBJ databases">
        <title>A genome reference for cultivated species of the human gut microbiota.</title>
        <authorList>
            <person name="Zou Y."/>
            <person name="Xue W."/>
            <person name="Luo G."/>
        </authorList>
    </citation>
    <scope>NUCLEOTIDE SEQUENCE [LARGE SCALE GENOMIC DNA]</scope>
    <source>
        <strain evidence="3 4">AF46-2NS</strain>
        <strain evidence="2 5">AM22-1</strain>
    </source>
</reference>
<evidence type="ECO:0000313" key="4">
    <source>
        <dbReference type="Proteomes" id="UP000286211"/>
    </source>
</evidence>
<sequence>MIFLFLHISFAFKVPRYLLVQKYEERLETARKTYRKWQRTLKFKGLCGLSWIKNDPVYFFLLKIFGVSIIICIFAALVPAEPLDKA</sequence>
<dbReference type="Proteomes" id="UP000286211">
    <property type="component" value="Unassembled WGS sequence"/>
</dbReference>
<protein>
    <submittedName>
        <fullName evidence="3">Uncharacterized protein</fullName>
    </submittedName>
</protein>
<keyword evidence="1" id="KW-0812">Transmembrane</keyword>
<dbReference type="Proteomes" id="UP000286501">
    <property type="component" value="Unassembled WGS sequence"/>
</dbReference>
<dbReference type="AlphaFoldDB" id="A0A3R6J5X1"/>
<evidence type="ECO:0000256" key="1">
    <source>
        <dbReference type="SAM" id="Phobius"/>
    </source>
</evidence>
<accession>A0A3R6J5X1</accession>
<gene>
    <name evidence="3" type="ORF">DW079_02505</name>
    <name evidence="2" type="ORF">DW250_07360</name>
</gene>
<evidence type="ECO:0000313" key="3">
    <source>
        <dbReference type="EMBL" id="RHK12269.1"/>
    </source>
</evidence>
<dbReference type="EMBL" id="QRIN01000025">
    <property type="protein sequence ID" value="RHG65972.1"/>
    <property type="molecule type" value="Genomic_DNA"/>
</dbReference>
<comment type="caution">
    <text evidence="3">The sequence shown here is derived from an EMBL/GenBank/DDBJ whole genome shotgun (WGS) entry which is preliminary data.</text>
</comment>
<name>A0A3R6J5X1_9BACT</name>
<proteinExistence type="predicted"/>
<feature type="transmembrane region" description="Helical" evidence="1">
    <location>
        <begin position="58"/>
        <end position="78"/>
    </location>
</feature>
<evidence type="ECO:0000313" key="2">
    <source>
        <dbReference type="EMBL" id="RHG65972.1"/>
    </source>
</evidence>
<keyword evidence="1" id="KW-0472">Membrane</keyword>
<evidence type="ECO:0000313" key="5">
    <source>
        <dbReference type="Proteomes" id="UP000286501"/>
    </source>
</evidence>